<dbReference type="GO" id="GO:0016887">
    <property type="term" value="F:ATP hydrolysis activity"/>
    <property type="evidence" value="ECO:0007669"/>
    <property type="project" value="InterPro"/>
</dbReference>
<dbReference type="AlphaFoldDB" id="A0AA96RL19"/>
<keyword evidence="11" id="KW-1185">Reference proteome</keyword>
<dbReference type="EMBL" id="CP130319">
    <property type="protein sequence ID" value="WNR44901.1"/>
    <property type="molecule type" value="Genomic_DNA"/>
</dbReference>
<dbReference type="InterPro" id="IPR017871">
    <property type="entry name" value="ABC_transporter-like_CS"/>
</dbReference>
<organism evidence="10 11">
    <name type="scientific">Paenibacillus roseopurpureus</name>
    <dbReference type="NCBI Taxonomy" id="2918901"/>
    <lineage>
        <taxon>Bacteria</taxon>
        <taxon>Bacillati</taxon>
        <taxon>Bacillota</taxon>
        <taxon>Bacilli</taxon>
        <taxon>Bacillales</taxon>
        <taxon>Paenibacillaceae</taxon>
        <taxon>Paenibacillus</taxon>
    </lineage>
</organism>
<keyword evidence="5" id="KW-0547">Nucleotide-binding</keyword>
<dbReference type="Pfam" id="PF00005">
    <property type="entry name" value="ABC_tran"/>
    <property type="match status" value="2"/>
</dbReference>
<evidence type="ECO:0000256" key="4">
    <source>
        <dbReference type="ARBA" id="ARBA00022475"/>
    </source>
</evidence>
<dbReference type="CDD" id="cd03225">
    <property type="entry name" value="ABC_cobalt_CbiO_domain1"/>
    <property type="match status" value="2"/>
</dbReference>
<evidence type="ECO:0000256" key="5">
    <source>
        <dbReference type="ARBA" id="ARBA00022741"/>
    </source>
</evidence>
<name>A0AA96RL19_9BACL</name>
<dbReference type="InterPro" id="IPR027417">
    <property type="entry name" value="P-loop_NTPase"/>
</dbReference>
<gene>
    <name evidence="10" type="ORF">MJB10_01745</name>
</gene>
<evidence type="ECO:0000256" key="7">
    <source>
        <dbReference type="ARBA" id="ARBA00022967"/>
    </source>
</evidence>
<dbReference type="InterPro" id="IPR003439">
    <property type="entry name" value="ABC_transporter-like_ATP-bd"/>
</dbReference>
<evidence type="ECO:0000256" key="6">
    <source>
        <dbReference type="ARBA" id="ARBA00022840"/>
    </source>
</evidence>
<dbReference type="PANTHER" id="PTHR43553">
    <property type="entry name" value="HEAVY METAL TRANSPORTER"/>
    <property type="match status" value="1"/>
</dbReference>
<protein>
    <submittedName>
        <fullName evidence="10">ABC transporter ATP-binding protein</fullName>
    </submittedName>
</protein>
<dbReference type="KEGG" id="proo:MJB10_01745"/>
<reference evidence="10" key="1">
    <citation type="submission" date="2022-02" db="EMBL/GenBank/DDBJ databases">
        <title>Paenibacillus sp. MBLB1832 Whole Genome Shotgun Sequencing.</title>
        <authorList>
            <person name="Hwang C.Y."/>
            <person name="Cho E.-S."/>
            <person name="Seo M.-J."/>
        </authorList>
    </citation>
    <scope>NUCLEOTIDE SEQUENCE</scope>
    <source>
        <strain evidence="10">MBLB1832</strain>
    </source>
</reference>
<dbReference type="InterPro" id="IPR003593">
    <property type="entry name" value="AAA+_ATPase"/>
</dbReference>
<feature type="domain" description="ABC transporter" evidence="9">
    <location>
        <begin position="5"/>
        <end position="234"/>
    </location>
</feature>
<keyword evidence="4" id="KW-1003">Cell membrane</keyword>
<keyword evidence="7" id="KW-1278">Translocase</keyword>
<dbReference type="SUPFAM" id="SSF52540">
    <property type="entry name" value="P-loop containing nucleoside triphosphate hydrolases"/>
    <property type="match status" value="2"/>
</dbReference>
<dbReference type="GO" id="GO:0043190">
    <property type="term" value="C:ATP-binding cassette (ABC) transporter complex"/>
    <property type="evidence" value="ECO:0007669"/>
    <property type="project" value="TreeGrafter"/>
</dbReference>
<feature type="domain" description="ABC transporter" evidence="9">
    <location>
        <begin position="263"/>
        <end position="491"/>
    </location>
</feature>
<evidence type="ECO:0000313" key="11">
    <source>
        <dbReference type="Proteomes" id="UP001304650"/>
    </source>
</evidence>
<dbReference type="PANTHER" id="PTHR43553:SF19">
    <property type="entry name" value="HMP_THIAMINE IMPORT ATP-BINDING PROTEIN YKOD-RELATED"/>
    <property type="match status" value="1"/>
</dbReference>
<accession>A0AA96RL19</accession>
<dbReference type="Gene3D" id="3.40.50.300">
    <property type="entry name" value="P-loop containing nucleotide triphosphate hydrolases"/>
    <property type="match status" value="2"/>
</dbReference>
<dbReference type="PROSITE" id="PS50893">
    <property type="entry name" value="ABC_TRANSPORTER_2"/>
    <property type="match status" value="2"/>
</dbReference>
<keyword evidence="3" id="KW-0813">Transport</keyword>
<evidence type="ECO:0000256" key="8">
    <source>
        <dbReference type="ARBA" id="ARBA00023136"/>
    </source>
</evidence>
<dbReference type="PROSITE" id="PS00211">
    <property type="entry name" value="ABC_TRANSPORTER_1"/>
    <property type="match status" value="1"/>
</dbReference>
<keyword evidence="8" id="KW-0472">Membrane</keyword>
<dbReference type="Proteomes" id="UP001304650">
    <property type="component" value="Chromosome"/>
</dbReference>
<dbReference type="GO" id="GO:0005524">
    <property type="term" value="F:ATP binding"/>
    <property type="evidence" value="ECO:0007669"/>
    <property type="project" value="UniProtKB-KW"/>
</dbReference>
<comment type="similarity">
    <text evidence="2">Belongs to the ABC transporter superfamily.</text>
</comment>
<evidence type="ECO:0000256" key="1">
    <source>
        <dbReference type="ARBA" id="ARBA00004202"/>
    </source>
</evidence>
<comment type="subcellular location">
    <subcellularLocation>
        <location evidence="1">Cell membrane</location>
        <topology evidence="1">Peripheral membrane protein</topology>
    </subcellularLocation>
</comment>
<dbReference type="SMART" id="SM00382">
    <property type="entry name" value="AAA"/>
    <property type="match status" value="2"/>
</dbReference>
<evidence type="ECO:0000256" key="2">
    <source>
        <dbReference type="ARBA" id="ARBA00005417"/>
    </source>
</evidence>
<proteinExistence type="inferred from homology"/>
<dbReference type="InterPro" id="IPR050095">
    <property type="entry name" value="ECF_ABC_transporter_ATP-bd"/>
</dbReference>
<evidence type="ECO:0000256" key="3">
    <source>
        <dbReference type="ARBA" id="ARBA00022448"/>
    </source>
</evidence>
<keyword evidence="6 10" id="KW-0067">ATP-binding</keyword>
<sequence length="496" mass="55142">MSEGMSVTNLRLKYPGDDAPLIFQGVSLSIAPGEKVLLLGPSGCGKSTLLQVLSGIVPEMIELPLRADEIRRPSRWGYVFQDPDTQFCMPYVDEEIAFVLENQEVPRAEMPARIRHYLDLVGLHLSEVHTLISALSQGMKQRLAIASVLALEPEVLFLDEPTALLDEEGTTQVWDTIRAVSQDRTLVVVEHKISGLMDLLDRVIIFTPEGQILADGSPRVVFAAYKDQIREYGIWYPGVWEDYERERHIQPPTQLSHQTQPLMSLQDFVGLRGGQIKTFVDNLQVYPGDWITVVGANGAGKSSLLLAIMRLIPTRGSCVIAGVVGNKVRQLAEQIGFVFQNPEFQFVTNSVEEELTYGLPSGQPREEQRAAVEQLLHEYDLLAVRGQHPFQLSMGQKRRLSVATAMVRGPRILLLDEPTFGLDAQGTMRMLEGLERLRASGTVIVMVTHDHEIVQRWATRVWQVEAGRVTEVAPGAAAAAQDEEVTRSYATNLSLS</sequence>
<evidence type="ECO:0000259" key="9">
    <source>
        <dbReference type="PROSITE" id="PS50893"/>
    </source>
</evidence>
<dbReference type="InterPro" id="IPR015856">
    <property type="entry name" value="ABC_transpr_CbiO/EcfA_su"/>
</dbReference>
<dbReference type="GO" id="GO:0042626">
    <property type="term" value="F:ATPase-coupled transmembrane transporter activity"/>
    <property type="evidence" value="ECO:0007669"/>
    <property type="project" value="TreeGrafter"/>
</dbReference>
<evidence type="ECO:0000313" key="10">
    <source>
        <dbReference type="EMBL" id="WNR44901.1"/>
    </source>
</evidence>